<sequence length="539" mass="60800">MHTSRRSTELSAMATTSGNRRRFPGERRNDRAPQLNSKTYPPLELMHGAGCISQEKVVSENPQQQENGFPGKAQNDVEKKTSREKAERKTPGKNITLGAPQGNYETNQKTVMRDGAPGEKAQNERLQEANPIRETPRRFGREAPRWRGVEEELSSVREELSETVEDSAQAAHCGLQLLRERQALEARLLALTQRYDGSQQRLHSFYKLLSGYKAVEQHVIEEENEEGSQPLHASHAERQWRHVVSQLENVKSASYALEDTVTENERLKAVHSALSAETRDLQTSVGSLDDELNRRLIDYSDYELLADDVTSLRGEVTSLRSSRRNMAVLSRQRDSLEADVRALTAHAQTLRARRDKYRSKLVEFRIALEYHRLLRESVEQRALAAQPGDTWRGSDEAIARRDATTRCGRGDVTSGDDVTGGLNPDGPDARISVPEDDEEIWPPEELDIYDQSSPFGSLSPKYSDSRSVDSDSSVNNVLSFPHNHYVDDSLSKNLISKKQSDVITMNQITPPREGSTSNRVNLLKMKKLQTKFYVPKLTP</sequence>
<keyword evidence="2 3" id="KW-0175">Coiled coil</keyword>
<evidence type="ECO:0000256" key="1">
    <source>
        <dbReference type="ARBA" id="ARBA00010061"/>
    </source>
</evidence>
<feature type="compositionally biased region" description="Polar residues" evidence="4">
    <location>
        <begin position="1"/>
        <end position="18"/>
    </location>
</feature>
<name>A0ABM1E8D4_PRICU</name>
<feature type="compositionally biased region" description="Basic and acidic residues" evidence="4">
    <location>
        <begin position="75"/>
        <end position="90"/>
    </location>
</feature>
<feature type="region of interest" description="Disordered" evidence="4">
    <location>
        <begin position="402"/>
        <end position="433"/>
    </location>
</feature>
<evidence type="ECO:0000256" key="4">
    <source>
        <dbReference type="SAM" id="MobiDB-lite"/>
    </source>
</evidence>
<feature type="region of interest" description="Disordered" evidence="4">
    <location>
        <begin position="1"/>
        <end position="105"/>
    </location>
</feature>
<proteinExistence type="inferred from homology"/>
<dbReference type="PANTHER" id="PTHR31233">
    <property type="entry name" value="BICAUDAL D FAMILY MEMBER"/>
    <property type="match status" value="1"/>
</dbReference>
<dbReference type="PANTHER" id="PTHR31233:SF6">
    <property type="entry name" value="PROTEIN BICAUDAL D"/>
    <property type="match status" value="1"/>
</dbReference>
<gene>
    <name evidence="6" type="primary">LOC106809768</name>
</gene>
<feature type="coiled-coil region" evidence="3">
    <location>
        <begin position="319"/>
        <end position="353"/>
    </location>
</feature>
<organism evidence="5 6">
    <name type="scientific">Priapulus caudatus</name>
    <name type="common">Priapulid worm</name>
    <dbReference type="NCBI Taxonomy" id="37621"/>
    <lineage>
        <taxon>Eukaryota</taxon>
        <taxon>Metazoa</taxon>
        <taxon>Ecdysozoa</taxon>
        <taxon>Scalidophora</taxon>
        <taxon>Priapulida</taxon>
        <taxon>Priapulimorpha</taxon>
        <taxon>Priapulimorphida</taxon>
        <taxon>Priapulidae</taxon>
        <taxon>Priapulus</taxon>
    </lineage>
</organism>
<feature type="compositionally biased region" description="Low complexity" evidence="4">
    <location>
        <begin position="410"/>
        <end position="421"/>
    </location>
</feature>
<protein>
    <submittedName>
        <fullName evidence="6">Uncharacterized protein LOC106809768</fullName>
    </submittedName>
</protein>
<evidence type="ECO:0000313" key="6">
    <source>
        <dbReference type="RefSeq" id="XP_014668455.1"/>
    </source>
</evidence>
<keyword evidence="5" id="KW-1185">Reference proteome</keyword>
<evidence type="ECO:0000256" key="3">
    <source>
        <dbReference type="SAM" id="Coils"/>
    </source>
</evidence>
<dbReference type="InterPro" id="IPR018477">
    <property type="entry name" value="BICD"/>
</dbReference>
<dbReference type="Proteomes" id="UP000695022">
    <property type="component" value="Unplaced"/>
</dbReference>
<reference evidence="6" key="1">
    <citation type="submission" date="2025-08" db="UniProtKB">
        <authorList>
            <consortium name="RefSeq"/>
        </authorList>
    </citation>
    <scope>IDENTIFICATION</scope>
</reference>
<evidence type="ECO:0000313" key="5">
    <source>
        <dbReference type="Proteomes" id="UP000695022"/>
    </source>
</evidence>
<comment type="similarity">
    <text evidence="1">Belongs to the BicD family.</text>
</comment>
<dbReference type="GeneID" id="106809768"/>
<evidence type="ECO:0000256" key="2">
    <source>
        <dbReference type="ARBA" id="ARBA00023054"/>
    </source>
</evidence>
<accession>A0ABM1E8D4</accession>
<dbReference type="RefSeq" id="XP_014668455.1">
    <property type="nucleotide sequence ID" value="XM_014812969.1"/>
</dbReference>